<feature type="region of interest" description="Disordered" evidence="13">
    <location>
        <begin position="1"/>
        <end position="23"/>
    </location>
</feature>
<evidence type="ECO:0000256" key="12">
    <source>
        <dbReference type="PIRSR" id="PIRSR600760-2"/>
    </source>
</evidence>
<comment type="caution">
    <text evidence="14">The sequence shown here is derived from an EMBL/GenBank/DDBJ whole genome shotgun (WGS) entry which is preliminary data.</text>
</comment>
<dbReference type="InterPro" id="IPR020583">
    <property type="entry name" value="Inositol_monoP_metal-BS"/>
</dbReference>
<evidence type="ECO:0000256" key="3">
    <source>
        <dbReference type="ARBA" id="ARBA00009759"/>
    </source>
</evidence>
<evidence type="ECO:0000256" key="5">
    <source>
        <dbReference type="ARBA" id="ARBA00021697"/>
    </source>
</evidence>
<dbReference type="GO" id="GO:0046872">
    <property type="term" value="F:metal ion binding"/>
    <property type="evidence" value="ECO:0007669"/>
    <property type="project" value="UniProtKB-KW"/>
</dbReference>
<organism evidence="14 15">
    <name type="scientific">Serinibacter arcticus</name>
    <dbReference type="NCBI Taxonomy" id="1655435"/>
    <lineage>
        <taxon>Bacteria</taxon>
        <taxon>Bacillati</taxon>
        <taxon>Actinomycetota</taxon>
        <taxon>Actinomycetes</taxon>
        <taxon>Micrococcales</taxon>
        <taxon>Beutenbergiaceae</taxon>
        <taxon>Serinibacter</taxon>
    </lineage>
</organism>
<dbReference type="EMBL" id="RHPJ01000004">
    <property type="protein sequence ID" value="TGO04045.1"/>
    <property type="molecule type" value="Genomic_DNA"/>
</dbReference>
<dbReference type="AlphaFoldDB" id="A0A4Z1DWN6"/>
<evidence type="ECO:0000256" key="8">
    <source>
        <dbReference type="ARBA" id="ARBA00022842"/>
    </source>
</evidence>
<dbReference type="FunFam" id="3.30.540.10:FF:000003">
    <property type="entry name" value="Inositol-1-monophosphatase"/>
    <property type="match status" value="1"/>
</dbReference>
<dbReference type="PRINTS" id="PR00377">
    <property type="entry name" value="IMPHPHTASES"/>
</dbReference>
<keyword evidence="7" id="KW-0378">Hydrolase</keyword>
<dbReference type="PROSITE" id="PS00629">
    <property type="entry name" value="IMP_1"/>
    <property type="match status" value="1"/>
</dbReference>
<dbReference type="GO" id="GO:0004401">
    <property type="term" value="F:histidinol-phosphatase activity"/>
    <property type="evidence" value="ECO:0007669"/>
    <property type="project" value="UniProtKB-EC"/>
</dbReference>
<comment type="similarity">
    <text evidence="3">Belongs to the inositol monophosphatase superfamily.</text>
</comment>
<sequence>MTTPYEPATEFDAPAPAPAPEPAHASVADDLTLALLIADALDAVTLDRFGALDLRVDAKPDTSPVSDADLAAERTAREMLARHRPDDVILGEEFGGAVAAAGRQWIIDPIDGTKNFVRGVPVWASLIALAVDGEVVVGVVSAPALHRRWYAATGSGAHLVVAGGAPRRLGVSGVAELGDASLSYASLGGWAARGELDAFVALLGECWRTRGYGDFWSYMMVAEGSVDVACEPELEVYDMAALVPIVIEAGGTFTSRAGAVGPWDGDAVATNGVLHAAVLERIGRS</sequence>
<feature type="binding site" evidence="12">
    <location>
        <position position="111"/>
    </location>
    <ligand>
        <name>Mg(2+)</name>
        <dbReference type="ChEBI" id="CHEBI:18420"/>
        <label>1</label>
        <note>catalytic</note>
    </ligand>
</feature>
<comment type="function">
    <text evidence="11">Catalyzes the dephosphorylation of histidinol-phosphate to histidinol, the direct precursor of histidine.</text>
</comment>
<dbReference type="PANTHER" id="PTHR43200:SF6">
    <property type="entry name" value="3'(2'),5'-BISPHOSPHATE NUCLEOTIDASE"/>
    <property type="match status" value="1"/>
</dbReference>
<dbReference type="GO" id="GO:0000105">
    <property type="term" value="P:L-histidine biosynthetic process"/>
    <property type="evidence" value="ECO:0007669"/>
    <property type="project" value="TreeGrafter"/>
</dbReference>
<comment type="catalytic activity">
    <reaction evidence="10">
        <text>L-histidinol phosphate + H2O = L-histidinol + phosphate</text>
        <dbReference type="Rhea" id="RHEA:14465"/>
        <dbReference type="ChEBI" id="CHEBI:15377"/>
        <dbReference type="ChEBI" id="CHEBI:43474"/>
        <dbReference type="ChEBI" id="CHEBI:57699"/>
        <dbReference type="ChEBI" id="CHEBI:57980"/>
        <dbReference type="EC" id="3.1.3.15"/>
    </reaction>
</comment>
<dbReference type="PANTHER" id="PTHR43200">
    <property type="entry name" value="PHOSPHATASE"/>
    <property type="match status" value="1"/>
</dbReference>
<keyword evidence="8 12" id="KW-0460">Magnesium</keyword>
<dbReference type="EC" id="3.1.3.15" evidence="4"/>
<dbReference type="Gene3D" id="3.30.540.10">
    <property type="entry name" value="Fructose-1,6-Bisphosphatase, subunit A, domain 1"/>
    <property type="match status" value="1"/>
</dbReference>
<protein>
    <recommendedName>
        <fullName evidence="5">Histidinol-phosphatase</fullName>
        <ecNumber evidence="4">3.1.3.15</ecNumber>
    </recommendedName>
    <alternativeName>
        <fullName evidence="9">Histidinol-phosphate phosphatase</fullName>
    </alternativeName>
</protein>
<dbReference type="Gene3D" id="3.40.190.80">
    <property type="match status" value="1"/>
</dbReference>
<feature type="binding site" evidence="12">
    <location>
        <position position="110"/>
    </location>
    <ligand>
        <name>Mg(2+)</name>
        <dbReference type="ChEBI" id="CHEBI:18420"/>
        <label>1</label>
        <note>catalytic</note>
    </ligand>
</feature>
<accession>A0A4Z1DWN6</accession>
<feature type="compositionally biased region" description="Low complexity" evidence="13">
    <location>
        <begin position="1"/>
        <end position="14"/>
    </location>
</feature>
<evidence type="ECO:0000313" key="14">
    <source>
        <dbReference type="EMBL" id="TGO04045.1"/>
    </source>
</evidence>
<name>A0A4Z1DWN6_9MICO</name>
<feature type="binding site" evidence="12">
    <location>
        <position position="92"/>
    </location>
    <ligand>
        <name>Mg(2+)</name>
        <dbReference type="ChEBI" id="CHEBI:18420"/>
        <label>1</label>
        <note>catalytic</note>
    </ligand>
</feature>
<dbReference type="InterPro" id="IPR000760">
    <property type="entry name" value="Inositol_monophosphatase-like"/>
</dbReference>
<evidence type="ECO:0000256" key="4">
    <source>
        <dbReference type="ARBA" id="ARBA00013085"/>
    </source>
</evidence>
<comment type="pathway">
    <text evidence="2">Amino-acid biosynthesis; L-histidine biosynthesis; L-histidine from 5-phospho-alpha-D-ribose 1-diphosphate: step 8/9.</text>
</comment>
<evidence type="ECO:0000313" key="15">
    <source>
        <dbReference type="Proteomes" id="UP000297318"/>
    </source>
</evidence>
<dbReference type="RefSeq" id="WP_135850652.1">
    <property type="nucleotide sequence ID" value="NZ_RHPJ01000004.1"/>
</dbReference>
<reference evidence="14 15" key="1">
    <citation type="submission" date="2018-11" db="EMBL/GenBank/DDBJ databases">
        <title>Complete genome sequencing of the Actinobacteria Serinibacter sp. K3-2.</title>
        <authorList>
            <person name="Rakitin A.L."/>
            <person name="Beletsky A.V."/>
            <person name="Mardanov A.V."/>
            <person name="Ravin N.V."/>
            <person name="Gromova A.S."/>
            <person name="Filippova S.N."/>
            <person name="Gal'Chenko V.F."/>
        </authorList>
    </citation>
    <scope>NUCLEOTIDE SEQUENCE [LARGE SCALE GENOMIC DNA]</scope>
    <source>
        <strain evidence="14 15">K3-2</strain>
    </source>
</reference>
<evidence type="ECO:0000256" key="1">
    <source>
        <dbReference type="ARBA" id="ARBA00001946"/>
    </source>
</evidence>
<evidence type="ECO:0000256" key="11">
    <source>
        <dbReference type="ARBA" id="ARBA00053547"/>
    </source>
</evidence>
<keyword evidence="6 12" id="KW-0479">Metal-binding</keyword>
<evidence type="ECO:0000256" key="13">
    <source>
        <dbReference type="SAM" id="MobiDB-lite"/>
    </source>
</evidence>
<evidence type="ECO:0000256" key="10">
    <source>
        <dbReference type="ARBA" id="ARBA00049158"/>
    </source>
</evidence>
<comment type="cofactor">
    <cofactor evidence="1 12">
        <name>Mg(2+)</name>
        <dbReference type="ChEBI" id="CHEBI:18420"/>
    </cofactor>
</comment>
<evidence type="ECO:0000256" key="7">
    <source>
        <dbReference type="ARBA" id="ARBA00022801"/>
    </source>
</evidence>
<feature type="binding site" evidence="12">
    <location>
        <position position="108"/>
    </location>
    <ligand>
        <name>Mg(2+)</name>
        <dbReference type="ChEBI" id="CHEBI:18420"/>
        <label>1</label>
        <note>catalytic</note>
    </ligand>
</feature>
<gene>
    <name evidence="14" type="ORF">SERN_2636</name>
</gene>
<evidence type="ECO:0000256" key="2">
    <source>
        <dbReference type="ARBA" id="ARBA00004970"/>
    </source>
</evidence>
<dbReference type="Pfam" id="PF00459">
    <property type="entry name" value="Inositol_P"/>
    <property type="match status" value="1"/>
</dbReference>
<dbReference type="OrthoDB" id="9772456at2"/>
<dbReference type="InterPro" id="IPR051090">
    <property type="entry name" value="Inositol_monoP_superfamily"/>
</dbReference>
<keyword evidence="15" id="KW-1185">Reference proteome</keyword>
<dbReference type="SUPFAM" id="SSF56655">
    <property type="entry name" value="Carbohydrate phosphatase"/>
    <property type="match status" value="1"/>
</dbReference>
<dbReference type="Proteomes" id="UP000297318">
    <property type="component" value="Unassembled WGS sequence"/>
</dbReference>
<evidence type="ECO:0000256" key="6">
    <source>
        <dbReference type="ARBA" id="ARBA00022723"/>
    </source>
</evidence>
<feature type="binding site" evidence="12">
    <location>
        <position position="238"/>
    </location>
    <ligand>
        <name>Mg(2+)</name>
        <dbReference type="ChEBI" id="CHEBI:18420"/>
        <label>1</label>
        <note>catalytic</note>
    </ligand>
</feature>
<evidence type="ECO:0000256" key="9">
    <source>
        <dbReference type="ARBA" id="ARBA00033209"/>
    </source>
</evidence>
<proteinExistence type="inferred from homology"/>